<keyword evidence="2" id="KW-1185">Reference proteome</keyword>
<gene>
    <name evidence="1" type="ORF">O181_114779</name>
</gene>
<name>A0A9Q3K8H0_9BASI</name>
<sequence>MIPAPNQPNMITINNVLKPLVEDLLELNKPKKIQTHQFPLGRTVVIHLGALIGDIVVTHKVAGFSLHSAKKPCSWCNINKSNMSQMKISHPQRKEDTLAFAYRWYG</sequence>
<reference evidence="1" key="1">
    <citation type="submission" date="2021-03" db="EMBL/GenBank/DDBJ databases">
        <title>Draft genome sequence of rust myrtle Austropuccinia psidii MF-1, a brazilian biotype.</title>
        <authorList>
            <person name="Quecine M.C."/>
            <person name="Pachon D.M.R."/>
            <person name="Bonatelli M.L."/>
            <person name="Correr F.H."/>
            <person name="Franceschini L.M."/>
            <person name="Leite T.F."/>
            <person name="Margarido G.R.A."/>
            <person name="Almeida C.A."/>
            <person name="Ferrarezi J.A."/>
            <person name="Labate C.A."/>
        </authorList>
    </citation>
    <scope>NUCLEOTIDE SEQUENCE</scope>
    <source>
        <strain evidence="1">MF-1</strain>
    </source>
</reference>
<dbReference type="AlphaFoldDB" id="A0A9Q3K8H0"/>
<comment type="caution">
    <text evidence="1">The sequence shown here is derived from an EMBL/GenBank/DDBJ whole genome shotgun (WGS) entry which is preliminary data.</text>
</comment>
<organism evidence="1 2">
    <name type="scientific">Austropuccinia psidii MF-1</name>
    <dbReference type="NCBI Taxonomy" id="1389203"/>
    <lineage>
        <taxon>Eukaryota</taxon>
        <taxon>Fungi</taxon>
        <taxon>Dikarya</taxon>
        <taxon>Basidiomycota</taxon>
        <taxon>Pucciniomycotina</taxon>
        <taxon>Pucciniomycetes</taxon>
        <taxon>Pucciniales</taxon>
        <taxon>Sphaerophragmiaceae</taxon>
        <taxon>Austropuccinia</taxon>
    </lineage>
</organism>
<evidence type="ECO:0000313" key="1">
    <source>
        <dbReference type="EMBL" id="MBW0575064.1"/>
    </source>
</evidence>
<proteinExistence type="predicted"/>
<evidence type="ECO:0000313" key="2">
    <source>
        <dbReference type="Proteomes" id="UP000765509"/>
    </source>
</evidence>
<dbReference type="OrthoDB" id="3039677at2759"/>
<dbReference type="EMBL" id="AVOT02095502">
    <property type="protein sequence ID" value="MBW0575064.1"/>
    <property type="molecule type" value="Genomic_DNA"/>
</dbReference>
<dbReference type="Proteomes" id="UP000765509">
    <property type="component" value="Unassembled WGS sequence"/>
</dbReference>
<accession>A0A9Q3K8H0</accession>
<protein>
    <submittedName>
        <fullName evidence="1">Uncharacterized protein</fullName>
    </submittedName>
</protein>